<evidence type="ECO:0000313" key="3">
    <source>
        <dbReference type="Proteomes" id="UP001165160"/>
    </source>
</evidence>
<name>A0A9W7FE67_9STRA</name>
<organism evidence="2 3">
    <name type="scientific">Triparma verrucosa</name>
    <dbReference type="NCBI Taxonomy" id="1606542"/>
    <lineage>
        <taxon>Eukaryota</taxon>
        <taxon>Sar</taxon>
        <taxon>Stramenopiles</taxon>
        <taxon>Ochrophyta</taxon>
        <taxon>Bolidophyceae</taxon>
        <taxon>Parmales</taxon>
        <taxon>Triparmaceae</taxon>
        <taxon>Triparma</taxon>
    </lineage>
</organism>
<feature type="compositionally biased region" description="Basic and acidic residues" evidence="1">
    <location>
        <begin position="123"/>
        <end position="147"/>
    </location>
</feature>
<feature type="compositionally biased region" description="Low complexity" evidence="1">
    <location>
        <begin position="155"/>
        <end position="166"/>
    </location>
</feature>
<sequence length="166" mass="18852">MLCFIPPKQTDSVTNVFGMFRLVAETFESRRSLGFLSFVFVGWFVDFEKERIERTLMLLREKQENEEKESEETQDDQSAEGAQDQVKDGIEMVPPPPPPKGKKSNDKDASRPSRSFDVYKNPDALKKRGSEKNKTGKKSTTDVDQKRSQSKKKSSSSSSFSVNDDV</sequence>
<feature type="compositionally biased region" description="Acidic residues" evidence="1">
    <location>
        <begin position="66"/>
        <end position="78"/>
    </location>
</feature>
<proteinExistence type="predicted"/>
<gene>
    <name evidence="2" type="ORF">TrVE_jg5641</name>
</gene>
<dbReference type="EMBL" id="BRXX01000416">
    <property type="protein sequence ID" value="GMI10433.1"/>
    <property type="molecule type" value="Genomic_DNA"/>
</dbReference>
<dbReference type="Proteomes" id="UP001165160">
    <property type="component" value="Unassembled WGS sequence"/>
</dbReference>
<keyword evidence="3" id="KW-1185">Reference proteome</keyword>
<comment type="caution">
    <text evidence="2">The sequence shown here is derived from an EMBL/GenBank/DDBJ whole genome shotgun (WGS) entry which is preliminary data.</text>
</comment>
<feature type="region of interest" description="Disordered" evidence="1">
    <location>
        <begin position="61"/>
        <end position="166"/>
    </location>
</feature>
<accession>A0A9W7FE67</accession>
<evidence type="ECO:0000256" key="1">
    <source>
        <dbReference type="SAM" id="MobiDB-lite"/>
    </source>
</evidence>
<reference evidence="3" key="1">
    <citation type="journal article" date="2023" name="Commun. Biol.">
        <title>Genome analysis of Parmales, the sister group of diatoms, reveals the evolutionary specialization of diatoms from phago-mixotrophs to photoautotrophs.</title>
        <authorList>
            <person name="Ban H."/>
            <person name="Sato S."/>
            <person name="Yoshikawa S."/>
            <person name="Yamada K."/>
            <person name="Nakamura Y."/>
            <person name="Ichinomiya M."/>
            <person name="Sato N."/>
            <person name="Blanc-Mathieu R."/>
            <person name="Endo H."/>
            <person name="Kuwata A."/>
            <person name="Ogata H."/>
        </authorList>
    </citation>
    <scope>NUCLEOTIDE SEQUENCE [LARGE SCALE GENOMIC DNA]</scope>
    <source>
        <strain evidence="3">NIES 3699</strain>
    </source>
</reference>
<dbReference type="AlphaFoldDB" id="A0A9W7FE67"/>
<protein>
    <submittedName>
        <fullName evidence="2">Uncharacterized protein</fullName>
    </submittedName>
</protein>
<evidence type="ECO:0000313" key="2">
    <source>
        <dbReference type="EMBL" id="GMI10433.1"/>
    </source>
</evidence>